<accession>A0A922N183</accession>
<evidence type="ECO:0000313" key="1">
    <source>
        <dbReference type="EMBL" id="KAH9645951.1"/>
    </source>
</evidence>
<proteinExistence type="predicted"/>
<comment type="caution">
    <text evidence="1">The sequence shown here is derived from an EMBL/GenBank/DDBJ whole genome shotgun (WGS) entry which is preliminary data.</text>
</comment>
<reference evidence="1" key="1">
    <citation type="journal article" date="2021" name="G3 (Bethesda)">
        <title>Genome and transcriptome analysis of the beet armyworm Spodoptera exigua reveals targets for pest control. .</title>
        <authorList>
            <person name="Simon S."/>
            <person name="Breeschoten T."/>
            <person name="Jansen H.J."/>
            <person name="Dirks R.P."/>
            <person name="Schranz M.E."/>
            <person name="Ros V.I.D."/>
        </authorList>
    </citation>
    <scope>NUCLEOTIDE SEQUENCE</scope>
    <source>
        <strain evidence="1">TB_SE_WUR_2020</strain>
    </source>
</reference>
<protein>
    <submittedName>
        <fullName evidence="1">Uncharacterized protein</fullName>
    </submittedName>
</protein>
<dbReference type="Proteomes" id="UP000814243">
    <property type="component" value="Unassembled WGS sequence"/>
</dbReference>
<evidence type="ECO:0000313" key="2">
    <source>
        <dbReference type="Proteomes" id="UP000814243"/>
    </source>
</evidence>
<dbReference type="EMBL" id="JACEFF010000005">
    <property type="protein sequence ID" value="KAH9645951.1"/>
    <property type="molecule type" value="Genomic_DNA"/>
</dbReference>
<sequence length="111" mass="13575">MDLLNNETAEDYEDGLMQILGTYMLLKRLKNKKQTRRYWVHEINEKRSTCGEYHALYQDLLNDSERFHMNFRVTKRQFEEIHEFIKNDIQKKRTTFREAISTKERLAVCLR</sequence>
<organism evidence="1 2">
    <name type="scientific">Spodoptera exigua</name>
    <name type="common">Beet armyworm</name>
    <name type="synonym">Noctua fulgens</name>
    <dbReference type="NCBI Taxonomy" id="7107"/>
    <lineage>
        <taxon>Eukaryota</taxon>
        <taxon>Metazoa</taxon>
        <taxon>Ecdysozoa</taxon>
        <taxon>Arthropoda</taxon>
        <taxon>Hexapoda</taxon>
        <taxon>Insecta</taxon>
        <taxon>Pterygota</taxon>
        <taxon>Neoptera</taxon>
        <taxon>Endopterygota</taxon>
        <taxon>Lepidoptera</taxon>
        <taxon>Glossata</taxon>
        <taxon>Ditrysia</taxon>
        <taxon>Noctuoidea</taxon>
        <taxon>Noctuidae</taxon>
        <taxon>Amphipyrinae</taxon>
        <taxon>Spodoptera</taxon>
    </lineage>
</organism>
<name>A0A922N183_SPOEX</name>
<dbReference type="AlphaFoldDB" id="A0A922N183"/>
<gene>
    <name evidence="1" type="ORF">HF086_011413</name>
</gene>